<protein>
    <submittedName>
        <fullName evidence="2">D-aminoacyl-tRNA deacylase</fullName>
        <ecNumber evidence="2">3.1.1.96</ecNumber>
    </submittedName>
</protein>
<dbReference type="PROSITE" id="PS01091">
    <property type="entry name" value="TATD_3"/>
    <property type="match status" value="1"/>
</dbReference>
<dbReference type="PANTHER" id="PTHR46124">
    <property type="entry name" value="D-AMINOACYL-TRNA DEACYLASE"/>
    <property type="match status" value="1"/>
</dbReference>
<evidence type="ECO:0000256" key="1">
    <source>
        <dbReference type="ARBA" id="ARBA00022801"/>
    </source>
</evidence>
<comment type="caution">
    <text evidence="2">The sequence shown here is derived from an EMBL/GenBank/DDBJ whole genome shotgun (WGS) entry which is preliminary data.</text>
</comment>
<dbReference type="Gene3D" id="3.20.20.140">
    <property type="entry name" value="Metal-dependent hydrolases"/>
    <property type="match status" value="1"/>
</dbReference>
<dbReference type="AlphaFoldDB" id="A0A645AXE2"/>
<dbReference type="InterPro" id="IPR032466">
    <property type="entry name" value="Metal_Hydrolase"/>
</dbReference>
<reference evidence="2" key="1">
    <citation type="submission" date="2019-08" db="EMBL/GenBank/DDBJ databases">
        <authorList>
            <person name="Kucharzyk K."/>
            <person name="Murdoch R.W."/>
            <person name="Higgins S."/>
            <person name="Loffler F."/>
        </authorList>
    </citation>
    <scope>NUCLEOTIDE SEQUENCE</scope>
</reference>
<organism evidence="2">
    <name type="scientific">bioreactor metagenome</name>
    <dbReference type="NCBI Taxonomy" id="1076179"/>
    <lineage>
        <taxon>unclassified sequences</taxon>
        <taxon>metagenomes</taxon>
        <taxon>ecological metagenomes</taxon>
    </lineage>
</organism>
<dbReference type="EMBL" id="VSSQ01016459">
    <property type="protein sequence ID" value="MPM57817.1"/>
    <property type="molecule type" value="Genomic_DNA"/>
</dbReference>
<dbReference type="Pfam" id="PF01026">
    <property type="entry name" value="TatD_DNase"/>
    <property type="match status" value="1"/>
</dbReference>
<sequence>MIVHARKAVDEAVEILKEYENINGVFHCYAGGIKRIKKIIELKGSWYFGIDGNLTYEIGLEEVVKNIPKDRLILETDCPYLTPVPFRGEKNCPEYVKYVYQKVSEIWQMSFEETEKIIDQNAKNLFKIV</sequence>
<gene>
    <name evidence="2" type="primary">dtd3_20</name>
    <name evidence="2" type="ORF">SDC9_104640</name>
</gene>
<keyword evidence="1 2" id="KW-0378">Hydrolase</keyword>
<dbReference type="PANTHER" id="PTHR46124:SF2">
    <property type="entry name" value="D-AMINOACYL-TRNA DEACYLASE"/>
    <property type="match status" value="1"/>
</dbReference>
<dbReference type="InterPro" id="IPR001130">
    <property type="entry name" value="TatD-like"/>
</dbReference>
<evidence type="ECO:0000313" key="2">
    <source>
        <dbReference type="EMBL" id="MPM57817.1"/>
    </source>
</evidence>
<name>A0A645AXE2_9ZZZZ</name>
<dbReference type="GO" id="GO:0051499">
    <property type="term" value="F:D-aminoacyl-tRNA deacylase activity"/>
    <property type="evidence" value="ECO:0007669"/>
    <property type="project" value="UniProtKB-EC"/>
</dbReference>
<dbReference type="SUPFAM" id="SSF51556">
    <property type="entry name" value="Metallo-dependent hydrolases"/>
    <property type="match status" value="1"/>
</dbReference>
<dbReference type="InterPro" id="IPR018228">
    <property type="entry name" value="DNase_TatD-rel_CS"/>
</dbReference>
<dbReference type="EC" id="3.1.1.96" evidence="2"/>
<accession>A0A645AXE2</accession>
<proteinExistence type="predicted"/>